<dbReference type="EMBL" id="CP023692">
    <property type="protein sequence ID" value="QEV43956.1"/>
    <property type="molecule type" value="Genomic_DNA"/>
</dbReference>
<dbReference type="AlphaFoldDB" id="A0A5J6J8I6"/>
<proteinExistence type="predicted"/>
<evidence type="ECO:0000313" key="2">
    <source>
        <dbReference type="Proteomes" id="UP000325563"/>
    </source>
</evidence>
<dbReference type="KEGG" id="svn:CP980_01710"/>
<organism evidence="1 2">
    <name type="scientific">Streptomyces vinaceus</name>
    <dbReference type="NCBI Taxonomy" id="1960"/>
    <lineage>
        <taxon>Bacteria</taxon>
        <taxon>Bacillati</taxon>
        <taxon>Actinomycetota</taxon>
        <taxon>Actinomycetes</taxon>
        <taxon>Kitasatosporales</taxon>
        <taxon>Streptomycetaceae</taxon>
        <taxon>Streptomyces</taxon>
    </lineage>
</organism>
<name>A0A5J6J8I6_STRVI</name>
<sequence>MRHTLTSLASAYELEHVKRAPAGGRDFMARAAAYQERLAQRPDLRHWSLIDDADPGDDGPTRVLDGDLDAWTRLGEGPNRGAWRMARFNRPGQEEQPGGALTWRELAYHYGPLTEDDQ</sequence>
<gene>
    <name evidence="1" type="ORF">CP980_01710</name>
</gene>
<protein>
    <submittedName>
        <fullName evidence="1">Uncharacterized protein</fullName>
    </submittedName>
</protein>
<evidence type="ECO:0000313" key="1">
    <source>
        <dbReference type="EMBL" id="QEV43956.1"/>
    </source>
</evidence>
<dbReference type="RefSeq" id="WP_132753321.1">
    <property type="nucleotide sequence ID" value="NZ_BNBW01000027.1"/>
</dbReference>
<accession>A0A5J6J8I6</accession>
<reference evidence="1 2" key="1">
    <citation type="submission" date="2017-09" db="EMBL/GenBank/DDBJ databases">
        <authorList>
            <person name="Lee N."/>
            <person name="Cho B.-K."/>
        </authorList>
    </citation>
    <scope>NUCLEOTIDE SEQUENCE [LARGE SCALE GENOMIC DNA]</scope>
    <source>
        <strain evidence="1 2">ATCC 27476</strain>
    </source>
</reference>
<keyword evidence="2" id="KW-1185">Reference proteome</keyword>
<dbReference type="Proteomes" id="UP000325563">
    <property type="component" value="Chromosome"/>
</dbReference>
<dbReference type="GeneID" id="95609287"/>